<dbReference type="InterPro" id="IPR016542">
    <property type="entry name" value="PIG-P_GPI19"/>
</dbReference>
<dbReference type="GO" id="GO:0016020">
    <property type="term" value="C:membrane"/>
    <property type="evidence" value="ECO:0007669"/>
    <property type="project" value="UniProtKB-SubCell"/>
</dbReference>
<keyword evidence="3 7" id="KW-0337">GPI-anchor biosynthesis</keyword>
<dbReference type="OMA" id="LYVLWAY"/>
<keyword evidence="6 7" id="KW-0472">Membrane</keyword>
<comment type="caution">
    <text evidence="10">The sequence shown here is derived from an EMBL/GenBank/DDBJ whole genome shotgun (WGS) entry which is preliminary data.</text>
</comment>
<reference evidence="10 11" key="1">
    <citation type="journal article" date="2018" name="BMC Genomics">
        <title>Genomic comparison of Trypanosoma conorhini and Trypanosoma rangeli to Trypanosoma cruzi strains of high and low virulence.</title>
        <authorList>
            <person name="Bradwell K.R."/>
            <person name="Koparde V.N."/>
            <person name="Matveyev A.V."/>
            <person name="Serrano M.G."/>
            <person name="Alves J.M."/>
            <person name="Parikh H."/>
            <person name="Huang B."/>
            <person name="Lee V."/>
            <person name="Espinosa-Alvarez O."/>
            <person name="Ortiz P.A."/>
            <person name="Costa-Martins A.G."/>
            <person name="Teixeira M.M."/>
            <person name="Buck G.A."/>
        </authorList>
    </citation>
    <scope>NUCLEOTIDE SEQUENCE [LARGE SCALE GENOMIC DNA]</scope>
    <source>
        <strain evidence="10 11">AM80</strain>
    </source>
</reference>
<keyword evidence="4 8" id="KW-0812">Transmembrane</keyword>
<dbReference type="PANTHER" id="PTHR46346">
    <property type="entry name" value="PHOSPHATIDYLINOSITOL N-ACETYLGLUCOSAMINYLTRANSFERASE SUBUNIT P"/>
    <property type="match status" value="1"/>
</dbReference>
<dbReference type="PANTHER" id="PTHR46346:SF1">
    <property type="entry name" value="PHOSPHATIDYLINOSITOL N-ACETYLGLUCOSAMINYLTRANSFERASE SUBUNIT P"/>
    <property type="match status" value="1"/>
</dbReference>
<dbReference type="GO" id="GO:0006506">
    <property type="term" value="P:GPI anchor biosynthetic process"/>
    <property type="evidence" value="ECO:0007669"/>
    <property type="project" value="UniProtKB-UniPathway"/>
</dbReference>
<evidence type="ECO:0000256" key="6">
    <source>
        <dbReference type="ARBA" id="ARBA00023136"/>
    </source>
</evidence>
<gene>
    <name evidence="10" type="ORF">TraAM80_00058</name>
</gene>
<evidence type="ECO:0000256" key="4">
    <source>
        <dbReference type="ARBA" id="ARBA00022692"/>
    </source>
</evidence>
<evidence type="ECO:0000259" key="9">
    <source>
        <dbReference type="Pfam" id="PF08510"/>
    </source>
</evidence>
<evidence type="ECO:0000256" key="7">
    <source>
        <dbReference type="PIRNR" id="PIRNR008765"/>
    </source>
</evidence>
<dbReference type="Pfam" id="PF08510">
    <property type="entry name" value="PIG-P"/>
    <property type="match status" value="1"/>
</dbReference>
<dbReference type="RefSeq" id="XP_029243043.1">
    <property type="nucleotide sequence ID" value="XM_029377153.1"/>
</dbReference>
<dbReference type="OrthoDB" id="690928at2759"/>
<feature type="domain" description="PIG-P" evidence="9">
    <location>
        <begin position="23"/>
        <end position="138"/>
    </location>
</feature>
<dbReference type="PIRSF" id="PIRSF008765">
    <property type="entry name" value="PIG-P_GPI19"/>
    <property type="match status" value="1"/>
</dbReference>
<name>A0A3R7KSY5_TRYRA</name>
<keyword evidence="5 8" id="KW-1133">Transmembrane helix</keyword>
<comment type="pathway">
    <text evidence="2 7">Glycolipid biosynthesis; glycosylphosphatidylinositol-anchor biosynthesis.</text>
</comment>
<evidence type="ECO:0000256" key="2">
    <source>
        <dbReference type="ARBA" id="ARBA00004687"/>
    </source>
</evidence>
<dbReference type="Proteomes" id="UP000283634">
    <property type="component" value="Unassembled WGS sequence"/>
</dbReference>
<dbReference type="EMBL" id="MKGL01000001">
    <property type="protein sequence ID" value="RNF12900.1"/>
    <property type="molecule type" value="Genomic_DNA"/>
</dbReference>
<keyword evidence="11" id="KW-1185">Reference proteome</keyword>
<dbReference type="InterPro" id="IPR052263">
    <property type="entry name" value="GPI_Anchor_Biosynth"/>
</dbReference>
<comment type="subcellular location">
    <subcellularLocation>
        <location evidence="1">Membrane</location>
        <topology evidence="1">Multi-pass membrane protein</topology>
    </subcellularLocation>
</comment>
<protein>
    <submittedName>
        <fullName evidence="10">Phosphatidylinositol glycan, class P</fullName>
    </submittedName>
</protein>
<dbReference type="AlphaFoldDB" id="A0A3R7KSY5"/>
<evidence type="ECO:0000256" key="8">
    <source>
        <dbReference type="SAM" id="Phobius"/>
    </source>
</evidence>
<dbReference type="GO" id="GO:0017176">
    <property type="term" value="F:phosphatidylinositol N-acetylglucosaminyltransferase activity"/>
    <property type="evidence" value="ECO:0007669"/>
    <property type="project" value="UniProtKB-UniRule"/>
</dbReference>
<dbReference type="GO" id="GO:0005783">
    <property type="term" value="C:endoplasmic reticulum"/>
    <property type="evidence" value="ECO:0007669"/>
    <property type="project" value="TreeGrafter"/>
</dbReference>
<keyword evidence="7" id="KW-0808">Transferase</keyword>
<accession>A0A3R7KSY5</accession>
<evidence type="ECO:0000256" key="1">
    <source>
        <dbReference type="ARBA" id="ARBA00004141"/>
    </source>
</evidence>
<evidence type="ECO:0000313" key="11">
    <source>
        <dbReference type="Proteomes" id="UP000283634"/>
    </source>
</evidence>
<proteinExistence type="predicted"/>
<comment type="function">
    <text evidence="7">Part of the complex catalyzing the transfer of N-acetylglucosamine from UDP-N-acetylglucosamine to phosphatidylinositol, the first step of GPI biosynthesis.</text>
</comment>
<evidence type="ECO:0000256" key="3">
    <source>
        <dbReference type="ARBA" id="ARBA00022502"/>
    </source>
</evidence>
<dbReference type="GeneID" id="40323991"/>
<dbReference type="InterPro" id="IPR013717">
    <property type="entry name" value="PIG-P"/>
</dbReference>
<evidence type="ECO:0000256" key="5">
    <source>
        <dbReference type="ARBA" id="ARBA00022989"/>
    </source>
</evidence>
<feature type="transmembrane region" description="Helical" evidence="8">
    <location>
        <begin position="27"/>
        <end position="46"/>
    </location>
</feature>
<evidence type="ECO:0000313" key="10">
    <source>
        <dbReference type="EMBL" id="RNF12900.1"/>
    </source>
</evidence>
<dbReference type="UniPathway" id="UPA00196"/>
<feature type="transmembrane region" description="Helical" evidence="8">
    <location>
        <begin position="66"/>
        <end position="89"/>
    </location>
</feature>
<sequence length="142" mass="16040">MSLKSVAPVECASAGITKGHHVASKGFIAWLLILMVFAMYFLWAFLPEHLLDWTLLNYYPDKYWAVALPAILVMSVVYYFSMSFLLVLYRTNPLTDGFSVADADAKEDYHSLETLSDAKESVPPLTEIPVSVTSRLLFQPWN</sequence>
<organism evidence="10 11">
    <name type="scientific">Trypanosoma rangeli</name>
    <dbReference type="NCBI Taxonomy" id="5698"/>
    <lineage>
        <taxon>Eukaryota</taxon>
        <taxon>Discoba</taxon>
        <taxon>Euglenozoa</taxon>
        <taxon>Kinetoplastea</taxon>
        <taxon>Metakinetoplastina</taxon>
        <taxon>Trypanosomatida</taxon>
        <taxon>Trypanosomatidae</taxon>
        <taxon>Trypanosoma</taxon>
        <taxon>Herpetosoma</taxon>
    </lineage>
</organism>